<organism evidence="1 2">
    <name type="scientific">[Clostridium] hylemonae DSM 15053</name>
    <dbReference type="NCBI Taxonomy" id="553973"/>
    <lineage>
        <taxon>Bacteria</taxon>
        <taxon>Bacillati</taxon>
        <taxon>Bacillota</taxon>
        <taxon>Clostridia</taxon>
        <taxon>Lachnospirales</taxon>
        <taxon>Lachnospiraceae</taxon>
    </lineage>
</organism>
<dbReference type="STRING" id="553973.CLOHYLEM_04869"/>
<dbReference type="AlphaFoldDB" id="C0BYI0"/>
<gene>
    <name evidence="1" type="ORF">CLOHYLEM_04869</name>
</gene>
<evidence type="ECO:0000313" key="1">
    <source>
        <dbReference type="EMBL" id="EEG74908.1"/>
    </source>
</evidence>
<reference evidence="1" key="2">
    <citation type="submission" date="2013-06" db="EMBL/GenBank/DDBJ databases">
        <title>Draft genome sequence of Clostridium hylemonae (DSM 15053).</title>
        <authorList>
            <person name="Sudarsanam P."/>
            <person name="Ley R."/>
            <person name="Guruge J."/>
            <person name="Turnbaugh P.J."/>
            <person name="Mahowald M."/>
            <person name="Liep D."/>
            <person name="Gordon J."/>
        </authorList>
    </citation>
    <scope>NUCLEOTIDE SEQUENCE</scope>
    <source>
        <strain evidence="1">DSM 15053</strain>
    </source>
</reference>
<dbReference type="HOGENOM" id="CLU_2971327_0_0_9"/>
<protein>
    <submittedName>
        <fullName evidence="1">Uncharacterized protein</fullName>
    </submittedName>
</protein>
<dbReference type="Proteomes" id="UP000004893">
    <property type="component" value="Unassembled WGS sequence"/>
</dbReference>
<dbReference type="EMBL" id="ABYI02000018">
    <property type="protein sequence ID" value="EEG74908.1"/>
    <property type="molecule type" value="Genomic_DNA"/>
</dbReference>
<keyword evidence="2" id="KW-1185">Reference proteome</keyword>
<evidence type="ECO:0000313" key="2">
    <source>
        <dbReference type="Proteomes" id="UP000004893"/>
    </source>
</evidence>
<comment type="caution">
    <text evidence="1">The sequence shown here is derived from an EMBL/GenBank/DDBJ whole genome shotgun (WGS) entry which is preliminary data.</text>
</comment>
<reference evidence="1" key="1">
    <citation type="submission" date="2009-02" db="EMBL/GenBank/DDBJ databases">
        <authorList>
            <person name="Fulton L."/>
            <person name="Clifton S."/>
            <person name="Fulton B."/>
            <person name="Xu J."/>
            <person name="Minx P."/>
            <person name="Pepin K.H."/>
            <person name="Johnson M."/>
            <person name="Bhonagiri V."/>
            <person name="Nash W.E."/>
            <person name="Mardis E.R."/>
            <person name="Wilson R.K."/>
        </authorList>
    </citation>
    <scope>NUCLEOTIDE SEQUENCE [LARGE SCALE GENOMIC DNA]</scope>
    <source>
        <strain evidence="1">DSM 15053</strain>
    </source>
</reference>
<accession>C0BYI0</accession>
<sequence>MILYLHYIMPSFSRQYNFKRRRTHCTLYFFPAEKQEAQITFCAVMLTSTENIAVSQTV</sequence>
<name>C0BYI0_9FIRM</name>
<proteinExistence type="predicted"/>